<organism evidence="1">
    <name type="scientific">Micrurus spixii</name>
    <name type="common">Amazon coral snake</name>
    <dbReference type="NCBI Taxonomy" id="129469"/>
    <lineage>
        <taxon>Eukaryota</taxon>
        <taxon>Metazoa</taxon>
        <taxon>Chordata</taxon>
        <taxon>Craniata</taxon>
        <taxon>Vertebrata</taxon>
        <taxon>Euteleostomi</taxon>
        <taxon>Lepidosauria</taxon>
        <taxon>Squamata</taxon>
        <taxon>Bifurcata</taxon>
        <taxon>Unidentata</taxon>
        <taxon>Episquamata</taxon>
        <taxon>Toxicofera</taxon>
        <taxon>Serpentes</taxon>
        <taxon>Colubroidea</taxon>
        <taxon>Elapidae</taxon>
        <taxon>Elapinae</taxon>
        <taxon>Micrurus</taxon>
    </lineage>
</organism>
<accession>A0A2D4N439</accession>
<evidence type="ECO:0000313" key="1">
    <source>
        <dbReference type="EMBL" id="LAB40457.1"/>
    </source>
</evidence>
<reference evidence="1" key="1">
    <citation type="submission" date="2017-07" db="EMBL/GenBank/DDBJ databases">
        <authorList>
            <person name="Mikheyev A."/>
            <person name="Grau M."/>
        </authorList>
    </citation>
    <scope>NUCLEOTIDE SEQUENCE</scope>
    <source>
        <tissue evidence="1">Venom_gland</tissue>
    </source>
</reference>
<sequence length="132" mass="14962">MQANNAPPSIPVLSLEMGSYCTPMRKWAPFRFSFRAFKASSRVKCLFVYNNCTEQPNALLYRTSVERKQKAFSAVAGYPLKPPSSQQAESCYGCQMAKRFQMPCSITEAFSKMEISSHPCRQMARRQILLCA</sequence>
<dbReference type="EMBL" id="IACM01146432">
    <property type="protein sequence ID" value="LAB40457.1"/>
    <property type="molecule type" value="Transcribed_RNA"/>
</dbReference>
<reference evidence="1" key="2">
    <citation type="submission" date="2017-11" db="EMBL/GenBank/DDBJ databases">
        <title>Coralsnake Venomics: Analyses of Venom Gland Transcriptomes and Proteomes of Six Brazilian Taxa.</title>
        <authorList>
            <person name="Aird S.D."/>
            <person name="Jorge da Silva N."/>
            <person name="Qiu L."/>
            <person name="Villar-Briones A."/>
            <person name="Aparecida-Saddi V."/>
            <person name="Campos-Telles M.P."/>
            <person name="Grau M."/>
            <person name="Mikheyev A.S."/>
        </authorList>
    </citation>
    <scope>NUCLEOTIDE SEQUENCE</scope>
    <source>
        <tissue evidence="1">Venom_gland</tissue>
    </source>
</reference>
<proteinExistence type="predicted"/>
<dbReference type="AlphaFoldDB" id="A0A2D4N439"/>
<protein>
    <submittedName>
        <fullName evidence="1">Uncharacterized protein</fullName>
    </submittedName>
</protein>
<name>A0A2D4N439_9SAUR</name>